<evidence type="ECO:0000259" key="4">
    <source>
        <dbReference type="SMART" id="SM00894"/>
    </source>
</evidence>
<dbReference type="SMART" id="SM00894">
    <property type="entry name" value="Excalibur"/>
    <property type="match status" value="1"/>
</dbReference>
<keyword evidence="2" id="KW-0472">Membrane</keyword>
<feature type="compositionally biased region" description="Low complexity" evidence="1">
    <location>
        <begin position="220"/>
        <end position="245"/>
    </location>
</feature>
<feature type="compositionally biased region" description="Basic and acidic residues" evidence="1">
    <location>
        <begin position="176"/>
        <end position="187"/>
    </location>
</feature>
<feature type="compositionally biased region" description="Polar residues" evidence="1">
    <location>
        <begin position="259"/>
        <end position="293"/>
    </location>
</feature>
<keyword evidence="3" id="KW-0732">Signal</keyword>
<feature type="compositionally biased region" description="Basic and acidic residues" evidence="1">
    <location>
        <begin position="246"/>
        <end position="257"/>
    </location>
</feature>
<dbReference type="Proteomes" id="UP000739069">
    <property type="component" value="Unassembled WGS sequence"/>
</dbReference>
<dbReference type="RefSeq" id="WP_303951566.1">
    <property type="nucleotide sequence ID" value="NZ_JAGZXI010000001.1"/>
</dbReference>
<organism evidence="5 6">
    <name type="scientific">Rothia mucilaginosa</name>
    <dbReference type="NCBI Taxonomy" id="43675"/>
    <lineage>
        <taxon>Bacteria</taxon>
        <taxon>Bacillati</taxon>
        <taxon>Actinomycetota</taxon>
        <taxon>Actinomycetes</taxon>
        <taxon>Micrococcales</taxon>
        <taxon>Micrococcaceae</taxon>
        <taxon>Rothia</taxon>
    </lineage>
</organism>
<keyword evidence="2" id="KW-1133">Transmembrane helix</keyword>
<dbReference type="EMBL" id="JAGZXI010000001">
    <property type="protein sequence ID" value="MBS6634140.1"/>
    <property type="molecule type" value="Genomic_DNA"/>
</dbReference>
<sequence>MDIRNTITRFGATALIGCGLVVTAIPATFAQNGEETVTHEYQDRAASHISEVWYKGETLKISGEGFLTQDRASGSTIAIKLNKGAVKIDGKDYLEVTANDKGEFTVSIPWQNDLEDRVSVDVYLLSGSLKDNDTSRGGKAATVKIEARSVAPESPSASASAEPSVSVSASASATAEPKKDSAEEPKVDASASPSASATAADETVASVDAQVKNRADEKASASASVSPSATASASASTLVSSSASAEAKKENEKKVGDQKNGSQQAPVAQDQLGGSSNVQASATEQPSAESTRFANCAEVAAAGLAPMPSSHPDFRQKFDNDKNGLGCEVINSEVTDGGSSNSSSDSSARNSDNMDNLGGGSSSSSSYTSSRAQRSSLANTGASNVFTVSGLGLVALGLGVAGVTAVLRRKNS</sequence>
<feature type="transmembrane region" description="Helical" evidence="2">
    <location>
        <begin position="385"/>
        <end position="407"/>
    </location>
</feature>
<dbReference type="AlphaFoldDB" id="A0A943TAM4"/>
<feature type="signal peptide" evidence="3">
    <location>
        <begin position="1"/>
        <end position="30"/>
    </location>
</feature>
<feature type="domain" description="Excalibur calcium-binding" evidence="4">
    <location>
        <begin position="292"/>
        <end position="328"/>
    </location>
</feature>
<evidence type="ECO:0000313" key="5">
    <source>
        <dbReference type="EMBL" id="MBS6634140.1"/>
    </source>
</evidence>
<feature type="compositionally biased region" description="Low complexity" evidence="1">
    <location>
        <begin position="189"/>
        <end position="200"/>
    </location>
</feature>
<evidence type="ECO:0000256" key="1">
    <source>
        <dbReference type="SAM" id="MobiDB-lite"/>
    </source>
</evidence>
<feature type="chain" id="PRO_5037161891" evidence="3">
    <location>
        <begin position="31"/>
        <end position="412"/>
    </location>
</feature>
<reference evidence="5" key="1">
    <citation type="submission" date="2021-02" db="EMBL/GenBank/DDBJ databases">
        <title>Infant gut strain persistence is associated with maternal origin, phylogeny, and functional potential including surface adhesion and iron acquisition.</title>
        <authorList>
            <person name="Lou Y.C."/>
        </authorList>
    </citation>
    <scope>NUCLEOTIDE SEQUENCE</scope>
    <source>
        <strain evidence="5">L1_008_092G1_dasL1_008_092G1_concoct_16</strain>
    </source>
</reference>
<evidence type="ECO:0000256" key="2">
    <source>
        <dbReference type="SAM" id="Phobius"/>
    </source>
</evidence>
<protein>
    <submittedName>
        <fullName evidence="5">Excalibur calcium-binding domain-containing protein</fullName>
    </submittedName>
</protein>
<keyword evidence="2" id="KW-0812">Transmembrane</keyword>
<evidence type="ECO:0000256" key="3">
    <source>
        <dbReference type="SAM" id="SignalP"/>
    </source>
</evidence>
<dbReference type="InterPro" id="IPR008613">
    <property type="entry name" value="Excalibur_Ca-bd_domain"/>
</dbReference>
<feature type="region of interest" description="Disordered" evidence="1">
    <location>
        <begin position="147"/>
        <end position="378"/>
    </location>
</feature>
<feature type="compositionally biased region" description="Low complexity" evidence="1">
    <location>
        <begin position="148"/>
        <end position="175"/>
    </location>
</feature>
<feature type="compositionally biased region" description="Basic and acidic residues" evidence="1">
    <location>
        <begin position="312"/>
        <end position="322"/>
    </location>
</feature>
<feature type="compositionally biased region" description="Low complexity" evidence="1">
    <location>
        <begin position="336"/>
        <end position="376"/>
    </location>
</feature>
<evidence type="ECO:0000313" key="6">
    <source>
        <dbReference type="Proteomes" id="UP000739069"/>
    </source>
</evidence>
<proteinExistence type="predicted"/>
<name>A0A943TAM4_9MICC</name>
<accession>A0A943TAM4</accession>
<comment type="caution">
    <text evidence="5">The sequence shown here is derived from an EMBL/GenBank/DDBJ whole genome shotgun (WGS) entry which is preliminary data.</text>
</comment>
<gene>
    <name evidence="5" type="ORF">KH265_00490</name>
</gene>
<dbReference type="Pfam" id="PF05901">
    <property type="entry name" value="Excalibur"/>
    <property type="match status" value="1"/>
</dbReference>